<organism evidence="3 4">
    <name type="scientific">Blyttiomyces helicus</name>
    <dbReference type="NCBI Taxonomy" id="388810"/>
    <lineage>
        <taxon>Eukaryota</taxon>
        <taxon>Fungi</taxon>
        <taxon>Fungi incertae sedis</taxon>
        <taxon>Chytridiomycota</taxon>
        <taxon>Chytridiomycota incertae sedis</taxon>
        <taxon>Chytridiomycetes</taxon>
        <taxon>Chytridiomycetes incertae sedis</taxon>
        <taxon>Blyttiomyces</taxon>
    </lineage>
</organism>
<evidence type="ECO:0000313" key="4">
    <source>
        <dbReference type="Proteomes" id="UP000269721"/>
    </source>
</evidence>
<sequence length="473" mass="51817">MLLGDVCNVLLLYLPQLLLQRSRSVYPKAISCWEMKNYWAPPSAAWDMREAGQHTFQAVAGHAGTCDDPDSGAWHVINHQGEHGRLLFPRLGSNKIMDSRGLEARARSLQAVDLIFGMRDGDDPVRAQWVANSGGPPYNINLERAFSDRPCQQSERGECECNREVLEDGWLSKHMGKLVRGEHRDRRGPISMHPFHQRPTNSQCPTDNQAHLFSREMPHPRKNSGCDTRGCSVVGDNGNGGTGRGEGGVRGGGKPEPERKWGEVAKNPLKKVAKVISLLFQNLQVVVLLIWDEMLVTKKDSRCIEFRGPFSWETAVWDPAANSFESGTLVLCHKSTHYPILSNSPGVIEAQKRIGPMGEPGGNAQPAAHAHTLLRVSEVEGQGDSPGVHLSTSAAALQKAVCDHITFNATSPKRTPERQQDFNLGVPFWVSRQSTGKQGVGVSGIHIVDLQVAAPDDAGRLKDKGYGPDTASF</sequence>
<feature type="compositionally biased region" description="Gly residues" evidence="1">
    <location>
        <begin position="237"/>
        <end position="252"/>
    </location>
</feature>
<name>A0A4P9WKE3_9FUNG</name>
<dbReference type="AlphaFoldDB" id="A0A4P9WKE3"/>
<accession>A0A4P9WKE3</accession>
<evidence type="ECO:0000313" key="3">
    <source>
        <dbReference type="EMBL" id="RKO91076.1"/>
    </source>
</evidence>
<dbReference type="EMBL" id="KZ995241">
    <property type="protein sequence ID" value="RKO91076.1"/>
    <property type="molecule type" value="Genomic_DNA"/>
</dbReference>
<feature type="region of interest" description="Disordered" evidence="1">
    <location>
        <begin position="237"/>
        <end position="260"/>
    </location>
</feature>
<evidence type="ECO:0000256" key="1">
    <source>
        <dbReference type="SAM" id="MobiDB-lite"/>
    </source>
</evidence>
<evidence type="ECO:0000256" key="2">
    <source>
        <dbReference type="SAM" id="SignalP"/>
    </source>
</evidence>
<feature type="chain" id="PRO_5020250652" evidence="2">
    <location>
        <begin position="25"/>
        <end position="473"/>
    </location>
</feature>
<protein>
    <submittedName>
        <fullName evidence="3">Uncharacterized protein</fullName>
    </submittedName>
</protein>
<keyword evidence="4" id="KW-1185">Reference proteome</keyword>
<gene>
    <name evidence="3" type="ORF">BDK51DRAFT_31362</name>
</gene>
<dbReference type="Proteomes" id="UP000269721">
    <property type="component" value="Unassembled WGS sequence"/>
</dbReference>
<keyword evidence="2" id="KW-0732">Signal</keyword>
<proteinExistence type="predicted"/>
<reference evidence="4" key="1">
    <citation type="journal article" date="2018" name="Nat. Microbiol.">
        <title>Leveraging single-cell genomics to expand the fungal tree of life.</title>
        <authorList>
            <person name="Ahrendt S.R."/>
            <person name="Quandt C.A."/>
            <person name="Ciobanu D."/>
            <person name="Clum A."/>
            <person name="Salamov A."/>
            <person name="Andreopoulos B."/>
            <person name="Cheng J.F."/>
            <person name="Woyke T."/>
            <person name="Pelin A."/>
            <person name="Henrissat B."/>
            <person name="Reynolds N.K."/>
            <person name="Benny G.L."/>
            <person name="Smith M.E."/>
            <person name="James T.Y."/>
            <person name="Grigoriev I.V."/>
        </authorList>
    </citation>
    <scope>NUCLEOTIDE SEQUENCE [LARGE SCALE GENOMIC DNA]</scope>
</reference>
<feature type="signal peptide" evidence="2">
    <location>
        <begin position="1"/>
        <end position="24"/>
    </location>
</feature>